<keyword evidence="3 6" id="KW-0547">Nucleotide-binding</keyword>
<dbReference type="PANTHER" id="PTHR22974">
    <property type="entry name" value="MIXED LINEAGE PROTEIN KINASE"/>
    <property type="match status" value="1"/>
</dbReference>
<dbReference type="OrthoDB" id="20524at2759"/>
<dbReference type="PANTHER" id="PTHR22974:SF21">
    <property type="entry name" value="DUAL SPECIFICITY PROTEIN KINASE TTK"/>
    <property type="match status" value="1"/>
</dbReference>
<evidence type="ECO:0000256" key="4">
    <source>
        <dbReference type="ARBA" id="ARBA00022777"/>
    </source>
</evidence>
<dbReference type="GO" id="GO:0000776">
    <property type="term" value="C:kinetochore"/>
    <property type="evidence" value="ECO:0000318"/>
    <property type="project" value="GO_Central"/>
</dbReference>
<dbReference type="SUPFAM" id="SSF56112">
    <property type="entry name" value="Protein kinase-like (PK-like)"/>
    <property type="match status" value="1"/>
</dbReference>
<evidence type="ECO:0000256" key="7">
    <source>
        <dbReference type="RuleBase" id="RU000304"/>
    </source>
</evidence>
<proteinExistence type="inferred from homology"/>
<dbReference type="SMART" id="SM00220">
    <property type="entry name" value="S_TKc"/>
    <property type="match status" value="1"/>
</dbReference>
<organism evidence="10 11">
    <name type="scientific">Trichomonas vaginalis (strain ATCC PRA-98 / G3)</name>
    <dbReference type="NCBI Taxonomy" id="412133"/>
    <lineage>
        <taxon>Eukaryota</taxon>
        <taxon>Metamonada</taxon>
        <taxon>Parabasalia</taxon>
        <taxon>Trichomonadida</taxon>
        <taxon>Trichomonadidae</taxon>
        <taxon>Trichomonas</taxon>
    </lineage>
</organism>
<name>A2FC79_TRIV3</name>
<dbReference type="GO" id="GO:0098813">
    <property type="term" value="P:nuclear chromosome segregation"/>
    <property type="evidence" value="ECO:0007669"/>
    <property type="project" value="UniProtKB-ARBA"/>
</dbReference>
<dbReference type="GO" id="GO:0034501">
    <property type="term" value="P:protein localization to kinetochore"/>
    <property type="evidence" value="ECO:0000318"/>
    <property type="project" value="GO_Central"/>
</dbReference>
<accession>A2FC79</accession>
<dbReference type="GO" id="GO:0007059">
    <property type="term" value="P:chromosome segregation"/>
    <property type="evidence" value="ECO:0000318"/>
    <property type="project" value="GO_Central"/>
</dbReference>
<evidence type="ECO:0000256" key="8">
    <source>
        <dbReference type="SAM" id="MobiDB-lite"/>
    </source>
</evidence>
<keyword evidence="5 6" id="KW-0067">ATP-binding</keyword>
<feature type="compositionally biased region" description="Polar residues" evidence="8">
    <location>
        <begin position="59"/>
        <end position="83"/>
    </location>
</feature>
<evidence type="ECO:0000256" key="6">
    <source>
        <dbReference type="PROSITE-ProRule" id="PRU10141"/>
    </source>
</evidence>
<evidence type="ECO:0000256" key="1">
    <source>
        <dbReference type="ARBA" id="ARBA00022527"/>
    </source>
</evidence>
<dbReference type="GO" id="GO:0004674">
    <property type="term" value="F:protein serine/threonine kinase activity"/>
    <property type="evidence" value="ECO:0000318"/>
    <property type="project" value="GO_Central"/>
</dbReference>
<feature type="region of interest" description="Disordered" evidence="8">
    <location>
        <begin position="1"/>
        <end position="87"/>
    </location>
</feature>
<evidence type="ECO:0000313" key="11">
    <source>
        <dbReference type="Proteomes" id="UP000001542"/>
    </source>
</evidence>
<dbReference type="Gene3D" id="1.10.510.10">
    <property type="entry name" value="Transferase(Phosphotransferase) domain 1"/>
    <property type="match status" value="1"/>
</dbReference>
<evidence type="ECO:0000259" key="9">
    <source>
        <dbReference type="PROSITE" id="PS50011"/>
    </source>
</evidence>
<dbReference type="InterPro" id="IPR027084">
    <property type="entry name" value="Mps1_cat"/>
</dbReference>
<dbReference type="STRING" id="5722.A2FC79"/>
<reference evidence="10" key="2">
    <citation type="journal article" date="2007" name="Science">
        <title>Draft genome sequence of the sexually transmitted pathogen Trichomonas vaginalis.</title>
        <authorList>
            <person name="Carlton J.M."/>
            <person name="Hirt R.P."/>
            <person name="Silva J.C."/>
            <person name="Delcher A.L."/>
            <person name="Schatz M."/>
            <person name="Zhao Q."/>
            <person name="Wortman J.R."/>
            <person name="Bidwell S.L."/>
            <person name="Alsmark U.C.M."/>
            <person name="Besteiro S."/>
            <person name="Sicheritz-Ponten T."/>
            <person name="Noel C.J."/>
            <person name="Dacks J.B."/>
            <person name="Foster P.G."/>
            <person name="Simillion C."/>
            <person name="Van de Peer Y."/>
            <person name="Miranda-Saavedra D."/>
            <person name="Barton G.J."/>
            <person name="Westrop G.D."/>
            <person name="Mueller S."/>
            <person name="Dessi D."/>
            <person name="Fiori P.L."/>
            <person name="Ren Q."/>
            <person name="Paulsen I."/>
            <person name="Zhang H."/>
            <person name="Bastida-Corcuera F.D."/>
            <person name="Simoes-Barbosa A."/>
            <person name="Brown M.T."/>
            <person name="Hayes R.D."/>
            <person name="Mukherjee M."/>
            <person name="Okumura C.Y."/>
            <person name="Schneider R."/>
            <person name="Smith A.J."/>
            <person name="Vanacova S."/>
            <person name="Villalvazo M."/>
            <person name="Haas B.J."/>
            <person name="Pertea M."/>
            <person name="Feldblyum T.V."/>
            <person name="Utterback T.R."/>
            <person name="Shu C.L."/>
            <person name="Osoegawa K."/>
            <person name="de Jong P.J."/>
            <person name="Hrdy I."/>
            <person name="Horvathova L."/>
            <person name="Zubacova Z."/>
            <person name="Dolezal P."/>
            <person name="Malik S.B."/>
            <person name="Logsdon J.M. Jr."/>
            <person name="Henze K."/>
            <person name="Gupta A."/>
            <person name="Wang C.C."/>
            <person name="Dunne R.L."/>
            <person name="Upcroft J.A."/>
            <person name="Upcroft P."/>
            <person name="White O."/>
            <person name="Salzberg S.L."/>
            <person name="Tang P."/>
            <person name="Chiu C.-H."/>
            <person name="Lee Y.-S."/>
            <person name="Embley T.M."/>
            <person name="Coombs G.H."/>
            <person name="Mottram J.C."/>
            <person name="Tachezy J."/>
            <person name="Fraser-Liggett C.M."/>
            <person name="Johnson P.J."/>
        </authorList>
    </citation>
    <scope>NUCLEOTIDE SEQUENCE [LARGE SCALE GENOMIC DNA]</scope>
    <source>
        <strain evidence="10">G3</strain>
    </source>
</reference>
<gene>
    <name evidence="10" type="ORF">TVAG_335520</name>
</gene>
<dbReference type="InterPro" id="IPR011009">
    <property type="entry name" value="Kinase-like_dom_sf"/>
</dbReference>
<dbReference type="PROSITE" id="PS50011">
    <property type="entry name" value="PROTEIN_KINASE_DOM"/>
    <property type="match status" value="1"/>
</dbReference>
<dbReference type="EMBL" id="DS113713">
    <property type="protein sequence ID" value="EAX97492.1"/>
    <property type="molecule type" value="Genomic_DNA"/>
</dbReference>
<dbReference type="RefSeq" id="XP_001310422.1">
    <property type="nucleotide sequence ID" value="XM_001310421.1"/>
</dbReference>
<keyword evidence="1 7" id="KW-0723">Serine/threonine-protein kinase</keyword>
<dbReference type="GO" id="GO:0004712">
    <property type="term" value="F:protein serine/threonine/tyrosine kinase activity"/>
    <property type="evidence" value="ECO:0000318"/>
    <property type="project" value="GO_Central"/>
</dbReference>
<dbReference type="GO" id="GO:0005634">
    <property type="term" value="C:nucleus"/>
    <property type="evidence" value="ECO:0000318"/>
    <property type="project" value="GO_Central"/>
</dbReference>
<dbReference type="InParanoid" id="A2FC79"/>
<dbReference type="eggNOG" id="KOG0596">
    <property type="taxonomic scope" value="Eukaryota"/>
</dbReference>
<dbReference type="GO" id="GO:0033316">
    <property type="term" value="P:meiotic spindle assembly checkpoint signaling"/>
    <property type="evidence" value="ECO:0000318"/>
    <property type="project" value="GO_Central"/>
</dbReference>
<dbReference type="SMR" id="A2FC79"/>
<dbReference type="InterPro" id="IPR017441">
    <property type="entry name" value="Protein_kinase_ATP_BS"/>
</dbReference>
<dbReference type="GO" id="GO:0007094">
    <property type="term" value="P:mitotic spindle assembly checkpoint signaling"/>
    <property type="evidence" value="ECO:0000318"/>
    <property type="project" value="GO_Central"/>
</dbReference>
<feature type="compositionally biased region" description="Polar residues" evidence="8">
    <location>
        <begin position="1"/>
        <end position="23"/>
    </location>
</feature>
<dbReference type="FunCoup" id="A2FC79">
    <property type="interactions" value="343"/>
</dbReference>
<dbReference type="VEuPathDB" id="TrichDB:TVAGG3_0147880"/>
<keyword evidence="4 10" id="KW-0418">Kinase</keyword>
<dbReference type="Proteomes" id="UP000001542">
    <property type="component" value="Unassembled WGS sequence"/>
</dbReference>
<keyword evidence="2" id="KW-0808">Transferase</keyword>
<dbReference type="FunFam" id="3.30.200.20:FF:000131">
    <property type="entry name" value="Dual specificity protein kinase TTK"/>
    <property type="match status" value="1"/>
</dbReference>
<evidence type="ECO:0000256" key="5">
    <source>
        <dbReference type="ARBA" id="ARBA00022840"/>
    </source>
</evidence>
<dbReference type="PROSITE" id="PS00108">
    <property type="entry name" value="PROTEIN_KINASE_ST"/>
    <property type="match status" value="1"/>
</dbReference>
<dbReference type="GO" id="GO:0005524">
    <property type="term" value="F:ATP binding"/>
    <property type="evidence" value="ECO:0007669"/>
    <property type="project" value="UniProtKB-UniRule"/>
</dbReference>
<protein>
    <submittedName>
        <fullName evidence="10">CAMK family protein kinase</fullName>
    </submittedName>
</protein>
<evidence type="ECO:0000313" key="10">
    <source>
        <dbReference type="EMBL" id="EAX97492.1"/>
    </source>
</evidence>
<dbReference type="KEGG" id="tva:4755277"/>
<dbReference type="AlphaFoldDB" id="A2FC79"/>
<feature type="binding site" evidence="6">
    <location>
        <position position="126"/>
    </location>
    <ligand>
        <name>ATP</name>
        <dbReference type="ChEBI" id="CHEBI:30616"/>
    </ligand>
</feature>
<evidence type="ECO:0000256" key="3">
    <source>
        <dbReference type="ARBA" id="ARBA00022741"/>
    </source>
</evidence>
<dbReference type="Gene3D" id="3.30.200.20">
    <property type="entry name" value="Phosphorylase Kinase, domain 1"/>
    <property type="match status" value="1"/>
</dbReference>
<dbReference type="VEuPathDB" id="TrichDB:TVAG_335520"/>
<dbReference type="InterPro" id="IPR008271">
    <property type="entry name" value="Ser/Thr_kinase_AS"/>
</dbReference>
<dbReference type="CDD" id="cd14131">
    <property type="entry name" value="PKc_Mps1"/>
    <property type="match status" value="1"/>
</dbReference>
<feature type="domain" description="Protein kinase" evidence="9">
    <location>
        <begin position="98"/>
        <end position="367"/>
    </location>
</feature>
<dbReference type="InterPro" id="IPR000719">
    <property type="entry name" value="Prot_kinase_dom"/>
</dbReference>
<dbReference type="Pfam" id="PF00069">
    <property type="entry name" value="Pkinase"/>
    <property type="match status" value="1"/>
</dbReference>
<dbReference type="PROSITE" id="PS00107">
    <property type="entry name" value="PROTEIN_KINASE_ATP"/>
    <property type="match status" value="1"/>
</dbReference>
<feature type="compositionally biased region" description="Polar residues" evidence="8">
    <location>
        <begin position="36"/>
        <end position="46"/>
    </location>
</feature>
<reference evidence="10" key="1">
    <citation type="submission" date="2006-10" db="EMBL/GenBank/DDBJ databases">
        <authorList>
            <person name="Amadeo P."/>
            <person name="Zhao Q."/>
            <person name="Wortman J."/>
            <person name="Fraser-Liggett C."/>
            <person name="Carlton J."/>
        </authorList>
    </citation>
    <scope>NUCLEOTIDE SEQUENCE</scope>
    <source>
        <strain evidence="10">G3</strain>
    </source>
</reference>
<comment type="similarity">
    <text evidence="7">Belongs to the protein kinase superfamily.</text>
</comment>
<sequence length="484" mass="55243">MSNRAGRTALGSISHSEANSQLSRIGKASRDVTKGISHNGSNSLSINAWGGEPQRTKSTKQSPPSNITKSFESRFTSSRVNNDSPKDKNIVKVNGHYYEILNLLGEGGTSKVYVARNPEGQEVAIKVVDLTKVSDAVLNSLMNEVEILQQFKDSKEIIHMYEYDNTGSTMYIVQELGGYSMKEIIEEKFDNAPSKFDSNFIHKTWQEMLAAVRVCHERKILHADLKPANFLMVNKRLKLIDFGIATRVAIHDDTTSVTRDIKVGTLNYMSPEAVNIDDDSKIGRPADIWALGCILYRLVYRRLPFPQDQPIAKVTAICGNYEIKYGSLEYTEDPPELPFLIDIMKQCLQRDPKARPDIEALMNHPYLHSYDENIIQHFKGLILLLQELYDEKMPPNINTTEWKYKLLHRCDKYHVTEYARIFSLDQIQYFSELSRDVLETYYDDEFDSEVGNRVIRVLAEYFMNGNPISIGEALRIFSIESELV</sequence>
<evidence type="ECO:0000256" key="2">
    <source>
        <dbReference type="ARBA" id="ARBA00022679"/>
    </source>
</evidence>
<keyword evidence="11" id="KW-1185">Reference proteome</keyword>